<dbReference type="InterPro" id="IPR022293">
    <property type="entry name" value="Integrating-conj_element"/>
</dbReference>
<evidence type="ECO:0008006" key="3">
    <source>
        <dbReference type="Google" id="ProtNLM"/>
    </source>
</evidence>
<dbReference type="Proteomes" id="UP000031883">
    <property type="component" value="Chromosome"/>
</dbReference>
<name>A0ABN4FGL4_9GAMM</name>
<reference evidence="1 2" key="1">
    <citation type="journal article" date="2015" name="Genome Announc.">
        <title>Thirty-Two Complete Genome Assemblies of Nine Yersinia Species, Including Y. pestis, Y. pseudotuberculosis, and Y. enterocolitica.</title>
        <authorList>
            <person name="Johnson S.L."/>
            <person name="Daligault H.E."/>
            <person name="Davenport K.W."/>
            <person name="Jaissle J."/>
            <person name="Frey K.G."/>
            <person name="Ladner J.T."/>
            <person name="Broomall S.M."/>
            <person name="Bishop-Lilly K.A."/>
            <person name="Bruce D.C."/>
            <person name="Coyne S.R."/>
            <person name="Gibbons H.S."/>
            <person name="Lo C.C."/>
            <person name="Munk A.C."/>
            <person name="Rosenzweig C.N."/>
            <person name="Koroleva G.I."/>
            <person name="Palacios G.F."/>
            <person name="Redden C.L."/>
            <person name="Xu Y."/>
            <person name="Minogue T.D."/>
            <person name="Chain P.S."/>
        </authorList>
    </citation>
    <scope>NUCLEOTIDE SEQUENCE [LARGE SCALE GENOMIC DNA]</scope>
    <source>
        <strain evidence="1 2">Y231</strain>
    </source>
</reference>
<dbReference type="NCBIfam" id="TIGR03759">
    <property type="entry name" value="conj_TIGR03759"/>
    <property type="match status" value="1"/>
</dbReference>
<sequence>MSERTGDIKRRRLRNILATISIPTLTLLAIFLLLTMLPTLATASVSTTQRDFSQQQHHQSLDTTVEEQEGIAVNKNAKEWGLTTQEWLRYQKLKDGRRGVLSPGLDPITLLGIEARNNEERLHFAELSVKQDFQRVEAELAFQRAVNFAWARIFPDVMPIRSDSANSPANPERLALFVKTNCVPCETKTTSLIVSQQPLDIYLVDSEGQDETVRAWAKKLKIPAERVKNKTITLNHDRGQWLKYGQGHMPVVLQQGEMQ</sequence>
<accession>A0ABN4FGL4</accession>
<evidence type="ECO:0000313" key="2">
    <source>
        <dbReference type="Proteomes" id="UP000031883"/>
    </source>
</evidence>
<evidence type="ECO:0000313" key="1">
    <source>
        <dbReference type="EMBL" id="AJJ36506.1"/>
    </source>
</evidence>
<keyword evidence="2" id="KW-1185">Reference proteome</keyword>
<organism evidence="1 2">
    <name type="scientific">Yersinia rochesterensis</name>
    <dbReference type="NCBI Taxonomy" id="1604335"/>
    <lineage>
        <taxon>Bacteria</taxon>
        <taxon>Pseudomonadati</taxon>
        <taxon>Pseudomonadota</taxon>
        <taxon>Gammaproteobacteria</taxon>
        <taxon>Enterobacterales</taxon>
        <taxon>Yersiniaceae</taxon>
        <taxon>Yersinia</taxon>
    </lineage>
</organism>
<proteinExistence type="predicted"/>
<gene>
    <name evidence="1" type="ORF">CH54_2145</name>
</gene>
<dbReference type="EMBL" id="CP009997">
    <property type="protein sequence ID" value="AJJ36506.1"/>
    <property type="molecule type" value="Genomic_DNA"/>
</dbReference>
<protein>
    <recommendedName>
        <fullName evidence="3">Integrating conjugative element protein, PFL_4693 family</fullName>
    </recommendedName>
</protein>